<evidence type="ECO:0000313" key="6">
    <source>
        <dbReference type="EMBL" id="PIE83098.1"/>
    </source>
</evidence>
<dbReference type="SUPFAM" id="SSF52540">
    <property type="entry name" value="P-loop containing nucleoside triphosphate hydrolases"/>
    <property type="match status" value="1"/>
</dbReference>
<dbReference type="PANTHER" id="PTHR42788:SF19">
    <property type="entry name" value="ALIPHATIC SULFONATES IMPORT ATP-BINDING PROTEIN SSUB 2"/>
    <property type="match status" value="1"/>
</dbReference>
<dbReference type="Gene3D" id="3.40.50.300">
    <property type="entry name" value="P-loop containing nucleotide triphosphate hydrolases"/>
    <property type="match status" value="1"/>
</dbReference>
<organism evidence="6 7">
    <name type="scientific">Candidatus Contendibacter odensensis</name>
    <dbReference type="NCBI Taxonomy" id="1400860"/>
    <lineage>
        <taxon>Bacteria</taxon>
        <taxon>Pseudomonadati</taxon>
        <taxon>Pseudomonadota</taxon>
        <taxon>Gammaproteobacteria</taxon>
        <taxon>Candidatus Competibacteraceae</taxon>
        <taxon>Candidatus Contendibacter</taxon>
    </lineage>
</organism>
<dbReference type="InterPro" id="IPR017871">
    <property type="entry name" value="ABC_transporter-like_CS"/>
</dbReference>
<evidence type="ECO:0000256" key="4">
    <source>
        <dbReference type="ARBA" id="ARBA00022840"/>
    </source>
</evidence>
<keyword evidence="2" id="KW-0813">Transport</keyword>
<dbReference type="GO" id="GO:0005524">
    <property type="term" value="F:ATP binding"/>
    <property type="evidence" value="ECO:0007669"/>
    <property type="project" value="UniProtKB-KW"/>
</dbReference>
<feature type="domain" description="ABC transporter" evidence="5">
    <location>
        <begin position="2"/>
        <end position="219"/>
    </location>
</feature>
<reference evidence="6 7" key="1">
    <citation type="submission" date="2017-10" db="EMBL/GenBank/DDBJ databases">
        <title>Novel microbial diversity and functional potential in the marine mammal oral microbiome.</title>
        <authorList>
            <person name="Dudek N.K."/>
            <person name="Sun C.L."/>
            <person name="Burstein D."/>
            <person name="Kantor R.S."/>
            <person name="Aliaga Goltsman D.S."/>
            <person name="Bik E.M."/>
            <person name="Thomas B.C."/>
            <person name="Banfield J.F."/>
            <person name="Relman D.A."/>
        </authorList>
    </citation>
    <scope>NUCLEOTIDE SEQUENCE [LARGE SCALE GENOMIC DNA]</scope>
    <source>
        <strain evidence="6">DOLJORAL78_50_517</strain>
    </source>
</reference>
<dbReference type="PROSITE" id="PS00211">
    <property type="entry name" value="ABC_TRANSPORTER_1"/>
    <property type="match status" value="1"/>
</dbReference>
<name>A0A2G6PEW4_9GAMM</name>
<comment type="caution">
    <text evidence="6">The sequence shown here is derived from an EMBL/GenBank/DDBJ whole genome shotgun (WGS) entry which is preliminary data.</text>
</comment>
<dbReference type="InterPro" id="IPR027417">
    <property type="entry name" value="P-loop_NTPase"/>
</dbReference>
<dbReference type="GO" id="GO:0016887">
    <property type="term" value="F:ATP hydrolysis activity"/>
    <property type="evidence" value="ECO:0007669"/>
    <property type="project" value="InterPro"/>
</dbReference>
<dbReference type="SMART" id="SM00382">
    <property type="entry name" value="AAA"/>
    <property type="match status" value="1"/>
</dbReference>
<dbReference type="InterPro" id="IPR003439">
    <property type="entry name" value="ABC_transporter-like_ATP-bd"/>
</dbReference>
<evidence type="ECO:0000313" key="7">
    <source>
        <dbReference type="Proteomes" id="UP000229278"/>
    </source>
</evidence>
<dbReference type="Pfam" id="PF00005">
    <property type="entry name" value="ABC_tran"/>
    <property type="match status" value="1"/>
</dbReference>
<protein>
    <submittedName>
        <fullName evidence="6">Nitrate ABC transporter ATP-binding protein</fullName>
    </submittedName>
</protein>
<gene>
    <name evidence="6" type="ORF">CSA09_03250</name>
</gene>
<evidence type="ECO:0000256" key="3">
    <source>
        <dbReference type="ARBA" id="ARBA00022741"/>
    </source>
</evidence>
<proteinExistence type="inferred from homology"/>
<dbReference type="EMBL" id="PDTV01000007">
    <property type="protein sequence ID" value="PIE83098.1"/>
    <property type="molecule type" value="Genomic_DNA"/>
</dbReference>
<evidence type="ECO:0000259" key="5">
    <source>
        <dbReference type="PROSITE" id="PS50893"/>
    </source>
</evidence>
<dbReference type="PROSITE" id="PS50893">
    <property type="entry name" value="ABC_TRANSPORTER_2"/>
    <property type="match status" value="1"/>
</dbReference>
<dbReference type="InterPro" id="IPR003593">
    <property type="entry name" value="AAA+_ATPase"/>
</dbReference>
<dbReference type="AlphaFoldDB" id="A0A2G6PEW4"/>
<dbReference type="Proteomes" id="UP000229278">
    <property type="component" value="Unassembled WGS sequence"/>
</dbReference>
<dbReference type="PANTHER" id="PTHR42788">
    <property type="entry name" value="TAURINE IMPORT ATP-BINDING PROTEIN-RELATED"/>
    <property type="match status" value="1"/>
</dbReference>
<evidence type="ECO:0000256" key="2">
    <source>
        <dbReference type="ARBA" id="ARBA00022448"/>
    </source>
</evidence>
<evidence type="ECO:0000256" key="1">
    <source>
        <dbReference type="ARBA" id="ARBA00005417"/>
    </source>
</evidence>
<keyword evidence="4 6" id="KW-0067">ATP-binding</keyword>
<accession>A0A2G6PEW4</accession>
<keyword evidence="3" id="KW-0547">Nucleotide-binding</keyword>
<comment type="similarity">
    <text evidence="1">Belongs to the ABC transporter superfamily.</text>
</comment>
<sequence>MLRLHDVRVDLLGETIIEHFDLQLNPAEVVCLYGPSGCGKTTILRLIARLIEAESGNVSNHFQRTTYLFQEHRLLPWLSAWDNVMLVVTNRSESQPQAEQLLTQLALSRADWRKYPHELSGGMRQRVALARALITEPDLLLMDEPFSALDYELRQALQDMILDRVSQHQMSIILVTHDRYEAARMAQMIYILDTKPAHCRSRIALTMPYARRNHAYIEHQVHQSFWQHYAQ</sequence>
<dbReference type="InterPro" id="IPR050166">
    <property type="entry name" value="ABC_transporter_ATP-bind"/>
</dbReference>